<protein>
    <submittedName>
        <fullName evidence="1">Uncharacterized protein</fullName>
    </submittedName>
</protein>
<keyword evidence="2" id="KW-1185">Reference proteome</keyword>
<evidence type="ECO:0000313" key="1">
    <source>
        <dbReference type="EMBL" id="KAJ7544375.1"/>
    </source>
</evidence>
<name>A0ACC2CQY9_DIPCM</name>
<dbReference type="Proteomes" id="UP001162992">
    <property type="component" value="Chromosome 9"/>
</dbReference>
<proteinExistence type="predicted"/>
<gene>
    <name evidence="1" type="ORF">O6H91_09G076100</name>
</gene>
<comment type="caution">
    <text evidence="1">The sequence shown here is derived from an EMBL/GenBank/DDBJ whole genome shotgun (WGS) entry which is preliminary data.</text>
</comment>
<evidence type="ECO:0000313" key="2">
    <source>
        <dbReference type="Proteomes" id="UP001162992"/>
    </source>
</evidence>
<dbReference type="EMBL" id="CM055100">
    <property type="protein sequence ID" value="KAJ7544375.1"/>
    <property type="molecule type" value="Genomic_DNA"/>
</dbReference>
<reference evidence="2" key="1">
    <citation type="journal article" date="2024" name="Proc. Natl. Acad. Sci. U.S.A.">
        <title>Extraordinary preservation of gene collinearity over three hundred million years revealed in homosporous lycophytes.</title>
        <authorList>
            <person name="Li C."/>
            <person name="Wickell D."/>
            <person name="Kuo L.Y."/>
            <person name="Chen X."/>
            <person name="Nie B."/>
            <person name="Liao X."/>
            <person name="Peng D."/>
            <person name="Ji J."/>
            <person name="Jenkins J."/>
            <person name="Williams M."/>
            <person name="Shu S."/>
            <person name="Plott C."/>
            <person name="Barry K."/>
            <person name="Rajasekar S."/>
            <person name="Grimwood J."/>
            <person name="Han X."/>
            <person name="Sun S."/>
            <person name="Hou Z."/>
            <person name="He W."/>
            <person name="Dai G."/>
            <person name="Sun C."/>
            <person name="Schmutz J."/>
            <person name="Leebens-Mack J.H."/>
            <person name="Li F.W."/>
            <person name="Wang L."/>
        </authorList>
    </citation>
    <scope>NUCLEOTIDE SEQUENCE [LARGE SCALE GENOMIC DNA]</scope>
    <source>
        <strain evidence="2">cv. PW_Plant_1</strain>
    </source>
</reference>
<sequence>MRNSFCFLLPILILILALSHKLAQAASSIPQLSFANNAIGTTGGDKFIEVMTGRLYDPEAVLSLCAHFVPNTLYVAAHRPVIQKIKWTVTSHDLVVNPPIATLETDKNDGASVIDLDAGYVASFEATNTQVAHDIVSVLYYMMTALYLSESQLQEPQPTGLLSGIGAYMQIVRNLEPSYWEPRGSGTFFDDGDGITGYFLEYCAGRTDQFVSKLINLMQKRPYDNNYFDELVFEDVFRLWDDYRLQYGTNKR</sequence>
<organism evidence="1 2">
    <name type="scientific">Diphasiastrum complanatum</name>
    <name type="common">Issler's clubmoss</name>
    <name type="synonym">Lycopodium complanatum</name>
    <dbReference type="NCBI Taxonomy" id="34168"/>
    <lineage>
        <taxon>Eukaryota</taxon>
        <taxon>Viridiplantae</taxon>
        <taxon>Streptophyta</taxon>
        <taxon>Embryophyta</taxon>
        <taxon>Tracheophyta</taxon>
        <taxon>Lycopodiopsida</taxon>
        <taxon>Lycopodiales</taxon>
        <taxon>Lycopodiaceae</taxon>
        <taxon>Lycopodioideae</taxon>
        <taxon>Diphasiastrum</taxon>
    </lineage>
</organism>
<accession>A0ACC2CQY9</accession>